<dbReference type="KEGG" id="fiy:BN1229_v1_3247"/>
<sequence>MKSVATVAALLVAAIASQPALAQDKKGGEKAVEVAGRPALPTDSAKAVFEMRSEWGTKPSMSTAQPEKSEKK</sequence>
<dbReference type="AlphaFoldDB" id="A0A0D6JII8"/>
<keyword evidence="4" id="KW-1185">Reference proteome</keyword>
<dbReference type="KEGG" id="fil:BN1229_v1_2667"/>
<evidence type="ECO:0000256" key="1">
    <source>
        <dbReference type="SAM" id="MobiDB-lite"/>
    </source>
</evidence>
<reference evidence="4" key="1">
    <citation type="submission" date="2015-02" db="EMBL/GenBank/DDBJ databases">
        <authorList>
            <person name="Chooi Y.-H."/>
        </authorList>
    </citation>
    <scope>NUCLEOTIDE SEQUENCE [LARGE SCALE GENOMIC DNA]</scope>
    <source>
        <strain evidence="4">strain Y</strain>
    </source>
</reference>
<accession>A0A0D6JII8</accession>
<evidence type="ECO:0000256" key="2">
    <source>
        <dbReference type="SAM" id="SignalP"/>
    </source>
</evidence>
<dbReference type="EMBL" id="LN829119">
    <property type="protein sequence ID" value="CPR21814.1"/>
    <property type="molecule type" value="Genomic_DNA"/>
</dbReference>
<dbReference type="RefSeq" id="WP_046478504.1">
    <property type="nucleotide sequence ID" value="NZ_LN829118.1"/>
</dbReference>
<name>A0A0D6JII8_9HYPH</name>
<feature type="region of interest" description="Disordered" evidence="1">
    <location>
        <begin position="52"/>
        <end position="72"/>
    </location>
</feature>
<evidence type="ECO:0000313" key="4">
    <source>
        <dbReference type="Proteomes" id="UP000033187"/>
    </source>
</evidence>
<protein>
    <submittedName>
        <fullName evidence="3">Uncharacterized protein</fullName>
    </submittedName>
</protein>
<feature type="signal peptide" evidence="2">
    <location>
        <begin position="1"/>
        <end position="22"/>
    </location>
</feature>
<proteinExistence type="predicted"/>
<keyword evidence="2" id="KW-0732">Signal</keyword>
<evidence type="ECO:0000313" key="3">
    <source>
        <dbReference type="EMBL" id="CPR21814.1"/>
    </source>
</evidence>
<feature type="chain" id="PRO_5002306407" evidence="2">
    <location>
        <begin position="23"/>
        <end position="72"/>
    </location>
</feature>
<gene>
    <name evidence="3" type="ORF">YBN1229_v1_3247</name>
</gene>
<organism evidence="3 4">
    <name type="scientific">Candidatus Filomicrobium marinum</name>
    <dbReference type="NCBI Taxonomy" id="1608628"/>
    <lineage>
        <taxon>Bacteria</taxon>
        <taxon>Pseudomonadati</taxon>
        <taxon>Pseudomonadota</taxon>
        <taxon>Alphaproteobacteria</taxon>
        <taxon>Hyphomicrobiales</taxon>
        <taxon>Hyphomicrobiaceae</taxon>
        <taxon>Filomicrobium</taxon>
    </lineage>
</organism>
<dbReference type="Proteomes" id="UP000033187">
    <property type="component" value="Chromosome 1"/>
</dbReference>